<gene>
    <name evidence="2" type="ORF">FRACYDRAFT_244175</name>
</gene>
<accession>A0A1E7F3Z4</accession>
<feature type="region of interest" description="Disordered" evidence="1">
    <location>
        <begin position="184"/>
        <end position="206"/>
    </location>
</feature>
<keyword evidence="3" id="KW-1185">Reference proteome</keyword>
<evidence type="ECO:0000313" key="3">
    <source>
        <dbReference type="Proteomes" id="UP000095751"/>
    </source>
</evidence>
<dbReference type="EMBL" id="KV784364">
    <property type="protein sequence ID" value="OEU12902.1"/>
    <property type="molecule type" value="Genomic_DNA"/>
</dbReference>
<protein>
    <submittedName>
        <fullName evidence="2">Uncharacterized protein</fullName>
    </submittedName>
</protein>
<organism evidence="2 3">
    <name type="scientific">Fragilariopsis cylindrus CCMP1102</name>
    <dbReference type="NCBI Taxonomy" id="635003"/>
    <lineage>
        <taxon>Eukaryota</taxon>
        <taxon>Sar</taxon>
        <taxon>Stramenopiles</taxon>
        <taxon>Ochrophyta</taxon>
        <taxon>Bacillariophyta</taxon>
        <taxon>Bacillariophyceae</taxon>
        <taxon>Bacillariophycidae</taxon>
        <taxon>Bacillariales</taxon>
        <taxon>Bacillariaceae</taxon>
        <taxon>Fragilariopsis</taxon>
    </lineage>
</organism>
<reference evidence="2 3" key="1">
    <citation type="submission" date="2016-09" db="EMBL/GenBank/DDBJ databases">
        <title>Extensive genetic diversity and differential bi-allelic expression allows diatom success in the polar Southern Ocean.</title>
        <authorList>
            <consortium name="DOE Joint Genome Institute"/>
            <person name="Mock T."/>
            <person name="Otillar R.P."/>
            <person name="Strauss J."/>
            <person name="Dupont C."/>
            <person name="Frickenhaus S."/>
            <person name="Maumus F."/>
            <person name="Mcmullan M."/>
            <person name="Sanges R."/>
            <person name="Schmutz J."/>
            <person name="Toseland A."/>
            <person name="Valas R."/>
            <person name="Veluchamy A."/>
            <person name="Ward B.J."/>
            <person name="Allen A."/>
            <person name="Barry K."/>
            <person name="Falciatore A."/>
            <person name="Ferrante M."/>
            <person name="Fortunato A.E."/>
            <person name="Gloeckner G."/>
            <person name="Gruber A."/>
            <person name="Hipkin R."/>
            <person name="Janech M."/>
            <person name="Kroth P."/>
            <person name="Leese F."/>
            <person name="Lindquist E."/>
            <person name="Lyon B.R."/>
            <person name="Martin J."/>
            <person name="Mayer C."/>
            <person name="Parker M."/>
            <person name="Quesneville H."/>
            <person name="Raymond J."/>
            <person name="Uhlig C."/>
            <person name="Valentin K.U."/>
            <person name="Worden A.Z."/>
            <person name="Armbrust E.V."/>
            <person name="Bowler C."/>
            <person name="Green B."/>
            <person name="Moulton V."/>
            <person name="Van Oosterhout C."/>
            <person name="Grigoriev I."/>
        </authorList>
    </citation>
    <scope>NUCLEOTIDE SEQUENCE [LARGE SCALE GENOMIC DNA]</scope>
    <source>
        <strain evidence="2 3">CCMP1102</strain>
    </source>
</reference>
<dbReference type="InParanoid" id="A0A1E7F3Z4"/>
<proteinExistence type="predicted"/>
<evidence type="ECO:0000256" key="1">
    <source>
        <dbReference type="SAM" id="MobiDB-lite"/>
    </source>
</evidence>
<dbReference type="AlphaFoldDB" id="A0A1E7F3Z4"/>
<name>A0A1E7F3Z4_9STRA</name>
<dbReference type="Proteomes" id="UP000095751">
    <property type="component" value="Unassembled WGS sequence"/>
</dbReference>
<feature type="region of interest" description="Disordered" evidence="1">
    <location>
        <begin position="118"/>
        <end position="138"/>
    </location>
</feature>
<evidence type="ECO:0000313" key="2">
    <source>
        <dbReference type="EMBL" id="OEU12902.1"/>
    </source>
</evidence>
<feature type="compositionally biased region" description="Low complexity" evidence="1">
    <location>
        <begin position="118"/>
        <end position="135"/>
    </location>
</feature>
<sequence>MSSTNTNTNTMISRSKLLDISDLNSYFTSSLFLLFGLADGGNDAIITDEDNSSSISKYLVIVYQRIIRNVSISNHTVQLIFEFITTIYLGINNIGDDASIVLSPAAHLLGFGYKTSTTTTSSSNNVENSNSSSSNVINKRRRRRIQRLQILLYAFLRIVLPKLYEIMKRKGIDYYVNKKEEEEKDMSSSSLSPLPPSSPLTLQLSHQQQKQEKKIDVRIKLLKQISSNRKKLIIQKIVQCIDTTIPIIRLSLLLSCWNTNQKNQNTNQHGGNLSMFLSGLSFTTTATSANTMSSSPLPIASSTLFVLYAHRRWFHREFVDLVWNRIGRRWVRMPESGVVHLASTTGHDLVKIKTK</sequence>
<dbReference type="KEGG" id="fcy:FRACYDRAFT_244175"/>